<dbReference type="EMBL" id="LQOJ01000017">
    <property type="protein sequence ID" value="ORV08050.1"/>
    <property type="molecule type" value="Genomic_DNA"/>
</dbReference>
<evidence type="ECO:0000256" key="1">
    <source>
        <dbReference type="SAM" id="MobiDB-lite"/>
    </source>
</evidence>
<dbReference type="AlphaFoldDB" id="A0A1X1RK62"/>
<accession>A0A1X1RK62</accession>
<dbReference type="RefSeq" id="WP_085092802.1">
    <property type="nucleotide sequence ID" value="NZ_JACKRW010000502.1"/>
</dbReference>
<gene>
    <name evidence="2" type="ORF">AWC04_02605</name>
</gene>
<organism evidence="2 3">
    <name type="scientific">Mycolicibacterium fallax</name>
    <name type="common">Mycobacterium fallax</name>
    <dbReference type="NCBI Taxonomy" id="1793"/>
    <lineage>
        <taxon>Bacteria</taxon>
        <taxon>Bacillati</taxon>
        <taxon>Actinomycetota</taxon>
        <taxon>Actinomycetes</taxon>
        <taxon>Mycobacteriales</taxon>
        <taxon>Mycobacteriaceae</taxon>
        <taxon>Mycolicibacterium</taxon>
    </lineage>
</organism>
<feature type="compositionally biased region" description="Low complexity" evidence="1">
    <location>
        <begin position="163"/>
        <end position="179"/>
    </location>
</feature>
<dbReference type="Proteomes" id="UP000193484">
    <property type="component" value="Unassembled WGS sequence"/>
</dbReference>
<comment type="caution">
    <text evidence="2">The sequence shown here is derived from an EMBL/GenBank/DDBJ whole genome shotgun (WGS) entry which is preliminary data.</text>
</comment>
<evidence type="ECO:0000313" key="2">
    <source>
        <dbReference type="EMBL" id="ORV08050.1"/>
    </source>
</evidence>
<sequence>MASGREPPTAAIYGPLLHPGEVGRLHAPAEYSRFQRPDDTPTPGWHLRRSGDVLVTSHRIMASRPQGGWLSFWYQDLAEWHTDLPTRTLTMSFAEDQCAPVRLHGPAVPAIALWSAQAVFGAEWQNDPRLIALATPSPAAQHRREQERAAAAARQAWMKDNAARATARRAPAPAIGIDR</sequence>
<evidence type="ECO:0000313" key="3">
    <source>
        <dbReference type="Proteomes" id="UP000193484"/>
    </source>
</evidence>
<proteinExistence type="predicted"/>
<dbReference type="OrthoDB" id="3821116at2"/>
<reference evidence="2 3" key="1">
    <citation type="submission" date="2016-01" db="EMBL/GenBank/DDBJ databases">
        <title>The new phylogeny of the genus Mycobacterium.</title>
        <authorList>
            <person name="Tarcisio F."/>
            <person name="Conor M."/>
            <person name="Antonella G."/>
            <person name="Elisabetta G."/>
            <person name="Giulia F.S."/>
            <person name="Sara T."/>
            <person name="Anna F."/>
            <person name="Clotilde B."/>
            <person name="Roberto B."/>
            <person name="Veronica D.S."/>
            <person name="Fabio R."/>
            <person name="Monica P."/>
            <person name="Olivier J."/>
            <person name="Enrico T."/>
            <person name="Nicola S."/>
        </authorList>
    </citation>
    <scope>NUCLEOTIDE SEQUENCE [LARGE SCALE GENOMIC DNA]</scope>
    <source>
        <strain evidence="2 3">DSM 44179</strain>
    </source>
</reference>
<feature type="region of interest" description="Disordered" evidence="1">
    <location>
        <begin position="160"/>
        <end position="179"/>
    </location>
</feature>
<name>A0A1X1RK62_MYCFA</name>
<keyword evidence="3" id="KW-1185">Reference proteome</keyword>
<protein>
    <submittedName>
        <fullName evidence="2">Uncharacterized protein</fullName>
    </submittedName>
</protein>